<gene>
    <name evidence="1" type="ORF">JCGZ_24382</name>
</gene>
<keyword evidence="2" id="KW-1185">Reference proteome</keyword>
<proteinExistence type="predicted"/>
<dbReference type="EMBL" id="KK914294">
    <property type="protein sequence ID" value="KDP42608.1"/>
    <property type="molecule type" value="Genomic_DNA"/>
</dbReference>
<evidence type="ECO:0000313" key="2">
    <source>
        <dbReference type="Proteomes" id="UP000027138"/>
    </source>
</evidence>
<reference evidence="1 2" key="1">
    <citation type="journal article" date="2014" name="PLoS ONE">
        <title>Global Analysis of Gene Expression Profiles in Physic Nut (Jatropha curcas L.) Seedlings Exposed to Salt Stress.</title>
        <authorList>
            <person name="Zhang L."/>
            <person name="Zhang C."/>
            <person name="Wu P."/>
            <person name="Chen Y."/>
            <person name="Li M."/>
            <person name="Jiang H."/>
            <person name="Wu G."/>
        </authorList>
    </citation>
    <scope>NUCLEOTIDE SEQUENCE [LARGE SCALE GENOMIC DNA]</scope>
    <source>
        <strain evidence="2">cv. GZQX0401</strain>
        <tissue evidence="1">Young leaves</tissue>
    </source>
</reference>
<accession>A0A067L5V9</accession>
<dbReference type="Proteomes" id="UP000027138">
    <property type="component" value="Unassembled WGS sequence"/>
</dbReference>
<name>A0A067L5V9_JATCU</name>
<protein>
    <submittedName>
        <fullName evidence="1">Uncharacterized protein</fullName>
    </submittedName>
</protein>
<dbReference type="AlphaFoldDB" id="A0A067L5V9"/>
<sequence>MSQEGESESHASRAVEGEALVATGQEVLLKQLADTFRQIAGVIPQASVGVDRERKSPLERLRKYGAKEFRASKDDSPEIAKGFLLSANSSRIWTPRENSSGLVAFPLKSIFRPPCTAVVR</sequence>
<organism evidence="1 2">
    <name type="scientific">Jatropha curcas</name>
    <name type="common">Barbados nut</name>
    <dbReference type="NCBI Taxonomy" id="180498"/>
    <lineage>
        <taxon>Eukaryota</taxon>
        <taxon>Viridiplantae</taxon>
        <taxon>Streptophyta</taxon>
        <taxon>Embryophyta</taxon>
        <taxon>Tracheophyta</taxon>
        <taxon>Spermatophyta</taxon>
        <taxon>Magnoliopsida</taxon>
        <taxon>eudicotyledons</taxon>
        <taxon>Gunneridae</taxon>
        <taxon>Pentapetalae</taxon>
        <taxon>rosids</taxon>
        <taxon>fabids</taxon>
        <taxon>Malpighiales</taxon>
        <taxon>Euphorbiaceae</taxon>
        <taxon>Crotonoideae</taxon>
        <taxon>Jatropheae</taxon>
        <taxon>Jatropha</taxon>
    </lineage>
</organism>
<evidence type="ECO:0000313" key="1">
    <source>
        <dbReference type="EMBL" id="KDP42608.1"/>
    </source>
</evidence>